<dbReference type="SUPFAM" id="SSF50978">
    <property type="entry name" value="WD40 repeat-like"/>
    <property type="match status" value="1"/>
</dbReference>
<sequence length="443" mass="48758">MEEVFLHTTLAGHKKVVTCAAFRPDKKQLATGSLDHSIILWNFLDKKPALRYIGDSPVMDICFSPRGSLLVAGYQGCSICIWKPDIQGSYHQIKSAHSSVVRSVDFSPEGRYIASGSHDKSVKVWSAFSKQNFMFICSFTNHSHWVISVKWSHDGLRLFSCSEDKCINIYDFHAQACLHTVMEKEVPSCLALVPGSYCFGVGFVNGTVKIFDPQQKKLLQMYPSLLTEKVRGLCFHPSGKYLLAGSRDGCMKIIDVQEGQVIYVIETEHGSVNGVAFSPSGGYFASVGEQQKVIIWKFPGGSSFLGTSKETPNNDIKSRVSTLENQSSKGYISSQPELFDMTVMGTSSGPNPDVSLDDGMHGGDSLADQGALELLQLIANKVGVLEKKMKDICDKVNNMEERLSSVEEMQQIKNNMGERLSSMKISTSTGAVKMMQSEHVDGT</sequence>
<dbReference type="InterPro" id="IPR050505">
    <property type="entry name" value="WDR55/POC1"/>
</dbReference>
<accession>A0A7R9A9N6</accession>
<feature type="repeat" description="WD" evidence="3">
    <location>
        <begin position="139"/>
        <end position="180"/>
    </location>
</feature>
<feature type="repeat" description="WD" evidence="3">
    <location>
        <begin position="10"/>
        <end position="42"/>
    </location>
</feature>
<dbReference type="Pfam" id="PF00400">
    <property type="entry name" value="WD40"/>
    <property type="match status" value="4"/>
</dbReference>
<dbReference type="PROSITE" id="PS50294">
    <property type="entry name" value="WD_REPEATS_REGION"/>
    <property type="match status" value="2"/>
</dbReference>
<keyword evidence="7" id="KW-1185">Reference proteome</keyword>
<dbReference type="EMBL" id="LR902123">
    <property type="protein sequence ID" value="CAD7250004.1"/>
    <property type="molecule type" value="Genomic_DNA"/>
</dbReference>
<dbReference type="PANTHER" id="PTHR44019:SF8">
    <property type="entry name" value="POC1 CENTRIOLAR PROTEIN HOMOLOG"/>
    <property type="match status" value="1"/>
</dbReference>
<keyword evidence="1 3" id="KW-0853">WD repeat</keyword>
<dbReference type="PANTHER" id="PTHR44019">
    <property type="entry name" value="WD REPEAT-CONTAINING PROTEIN 55"/>
    <property type="match status" value="1"/>
</dbReference>
<proteinExistence type="predicted"/>
<reference evidence="6" key="1">
    <citation type="submission" date="2020-11" db="EMBL/GenBank/DDBJ databases">
        <authorList>
            <person name="Tran Van P."/>
        </authorList>
    </citation>
    <scope>NUCLEOTIDE SEQUENCE</scope>
</reference>
<dbReference type="InterPro" id="IPR024977">
    <property type="entry name" value="Apc4-like_WD40_dom"/>
</dbReference>
<evidence type="ECO:0000313" key="6">
    <source>
        <dbReference type="EMBL" id="CAD7250004.1"/>
    </source>
</evidence>
<feature type="repeat" description="WD" evidence="3">
    <location>
        <begin position="230"/>
        <end position="264"/>
    </location>
</feature>
<dbReference type="Gene3D" id="2.130.10.10">
    <property type="entry name" value="YVTN repeat-like/Quinoprotein amine dehydrogenase"/>
    <property type="match status" value="2"/>
</dbReference>
<keyword evidence="4" id="KW-0175">Coiled coil</keyword>
<dbReference type="AlphaFoldDB" id="A0A7R9A9N6"/>
<dbReference type="SMART" id="SM00320">
    <property type="entry name" value="WD40"/>
    <property type="match status" value="7"/>
</dbReference>
<keyword evidence="2" id="KW-0677">Repeat</keyword>
<dbReference type="Pfam" id="PF12894">
    <property type="entry name" value="ANAPC4_WD40"/>
    <property type="match status" value="1"/>
</dbReference>
<feature type="repeat" description="WD" evidence="3">
    <location>
        <begin position="265"/>
        <end position="297"/>
    </location>
</feature>
<dbReference type="Proteomes" id="UP000677054">
    <property type="component" value="Unassembled WGS sequence"/>
</dbReference>
<evidence type="ECO:0000256" key="2">
    <source>
        <dbReference type="ARBA" id="ARBA00022737"/>
    </source>
</evidence>
<organism evidence="6">
    <name type="scientific">Darwinula stevensoni</name>
    <dbReference type="NCBI Taxonomy" id="69355"/>
    <lineage>
        <taxon>Eukaryota</taxon>
        <taxon>Metazoa</taxon>
        <taxon>Ecdysozoa</taxon>
        <taxon>Arthropoda</taxon>
        <taxon>Crustacea</taxon>
        <taxon>Oligostraca</taxon>
        <taxon>Ostracoda</taxon>
        <taxon>Podocopa</taxon>
        <taxon>Podocopida</taxon>
        <taxon>Darwinulocopina</taxon>
        <taxon>Darwinuloidea</taxon>
        <taxon>Darwinulidae</taxon>
        <taxon>Darwinula</taxon>
    </lineage>
</organism>
<evidence type="ECO:0000256" key="4">
    <source>
        <dbReference type="SAM" id="Coils"/>
    </source>
</evidence>
<evidence type="ECO:0000313" key="7">
    <source>
        <dbReference type="Proteomes" id="UP000677054"/>
    </source>
</evidence>
<dbReference type="InterPro" id="IPR001680">
    <property type="entry name" value="WD40_rpt"/>
</dbReference>
<dbReference type="PROSITE" id="PS50082">
    <property type="entry name" value="WD_REPEATS_2"/>
    <property type="match status" value="5"/>
</dbReference>
<evidence type="ECO:0000259" key="5">
    <source>
        <dbReference type="Pfam" id="PF12894"/>
    </source>
</evidence>
<protein>
    <recommendedName>
        <fullName evidence="5">Anaphase-promoting complex subunit 4-like WD40 domain-containing protein</fullName>
    </recommendedName>
</protein>
<feature type="domain" description="Anaphase-promoting complex subunit 4-like WD40" evidence="5">
    <location>
        <begin position="205"/>
        <end position="277"/>
    </location>
</feature>
<dbReference type="OrthoDB" id="10264588at2759"/>
<feature type="coiled-coil region" evidence="4">
    <location>
        <begin position="382"/>
        <end position="409"/>
    </location>
</feature>
<dbReference type="InterPro" id="IPR015943">
    <property type="entry name" value="WD40/YVTN_repeat-like_dom_sf"/>
</dbReference>
<dbReference type="InterPro" id="IPR036322">
    <property type="entry name" value="WD40_repeat_dom_sf"/>
</dbReference>
<feature type="repeat" description="WD" evidence="3">
    <location>
        <begin position="94"/>
        <end position="126"/>
    </location>
</feature>
<dbReference type="CDD" id="cd00200">
    <property type="entry name" value="WD40"/>
    <property type="match status" value="1"/>
</dbReference>
<dbReference type="EMBL" id="CAJPEV010002606">
    <property type="protein sequence ID" value="CAG0897460.1"/>
    <property type="molecule type" value="Genomic_DNA"/>
</dbReference>
<evidence type="ECO:0000256" key="3">
    <source>
        <dbReference type="PROSITE-ProRule" id="PRU00221"/>
    </source>
</evidence>
<gene>
    <name evidence="6" type="ORF">DSTB1V02_LOCUS9788</name>
</gene>
<evidence type="ECO:0000256" key="1">
    <source>
        <dbReference type="ARBA" id="ARBA00022574"/>
    </source>
</evidence>
<name>A0A7R9A9N6_9CRUS</name>